<dbReference type="Proteomes" id="UP001303046">
    <property type="component" value="Unassembled WGS sequence"/>
</dbReference>
<dbReference type="EMBL" id="JAVFWL010000004">
    <property type="protein sequence ID" value="KAK6750361.1"/>
    <property type="molecule type" value="Genomic_DNA"/>
</dbReference>
<feature type="region of interest" description="Disordered" evidence="2">
    <location>
        <begin position="669"/>
        <end position="691"/>
    </location>
</feature>
<feature type="compositionally biased region" description="Polar residues" evidence="2">
    <location>
        <begin position="357"/>
        <end position="366"/>
    </location>
</feature>
<feature type="transmembrane region" description="Helical" evidence="3">
    <location>
        <begin position="1533"/>
        <end position="1552"/>
    </location>
</feature>
<feature type="compositionally biased region" description="Polar residues" evidence="2">
    <location>
        <begin position="402"/>
        <end position="413"/>
    </location>
</feature>
<feature type="transmembrane region" description="Helical" evidence="3">
    <location>
        <begin position="1503"/>
        <end position="1521"/>
    </location>
</feature>
<feature type="transmembrane region" description="Helical" evidence="3">
    <location>
        <begin position="1470"/>
        <end position="1491"/>
    </location>
</feature>
<sequence>MLRLNLVNANQFVILDSSELLNPSKFRCEGSLGLIFEHRLPIFSFHCFEAKAEWFNQFLSETSPLDSVAFCKGHLSEKKVKNLHKTALTKIKQAGADVQAVYVGLCPCNCSSYCSSNANFLPRTCLSNVAFEIVFLNSTTSSSPKVSAAAEKENTATERKSTETEKKLPFLSSGTHVPIQETSKISQETSTPTQETDQTTTTSLPVHGQGVSFKSTTHTPRSKTTFLNFPDPYTSTTLQTVRTTDSQRDSSTSTKYQTKFTHNYAEIIATTMSRNLDTSFVMLNTSDAETIKIPFASSEVSIKTRTSPLSKLTILSTTENDKSADNEFLSPAGSGAALNVSRTTISQRSSNIFSQGDVTTVETSAKTTEEKDQATDSGLKTSQSTVGVSEISSTITSQQSSDCLSQEVTTTVSKPAKTTEEKDQATDSGLKTSQSAVGASEISSIITSQQSSDIRGQQDTTTVGKPTRTTREEDQTVDYGSTVLQSSVGAIKTSGTSTSHSNIHGQEDTTTVEKLAKITKELTETADYGFTTLQSSADAYIKVSGTSTPQRSSITYNQEDLTTVEELPRSTEETSYTFKSITFDALSDSFATIASSAGDEEGSVHGFERTLESTRVRQKSIETTMSEESISTSMFNYSSSESTIFSNVSMAMTRAGESETSTASLVSVSGISDHESSDHQLTSGSSHRTSTTKILLKQTTVLHEDSSAQANQEPEISMSLEKESSTGGHISRSASETQEVSYSSTKRTEGKYSKNEFLLYTDIDTGTSSGISEEYNNTSKYKSTPKKKGSSESIGPPELSETRSNIKVVTSTTAYESFSTASGSAGSSETVKPSEKQSGIRTTIGTNKYQDTFPANNSTGSTGAAKLNETRSNTEAAVSITKNQRTHTTNNNDGRVEADQDTESSRFTSPAVFTSSRKKFLTDVSSEIINTVKADFETTSDKLEIPDIPYNASSTTLSKQFPSKPTTREVALFSSSTWSSSKAKSDLPPTSTPLVLLNWTSALVRERHSTKFFESSSASQPNATLFGNKIETLASKLTSAATNAKSGNTTPAYHTFNELSTLSLANADNLEIGESTELFKTNKKPSFDIVYRTTLATETSTVMKRDQNIAIAFFRHLIHRHIERFCVERHTTEEALLTLSSNSPDDFFLKIYNHNFCKICFYEIKLGRSPARTARNIFAVLGKRIDDEYTALKNCQSDDDSDLADERDFGDPEVVKLIRTRSPSTILFFVNEHDSEMIKKNRTVRIVSIEGSTNFALAVNRTAGLSETIEDVNALCRKTKYCNEMQCNLDDFVFYGISTKLILPSNYKKLDIGQSLNVSCAEQNSSKVIEVTCGERGTLQPYPPSIICSVDDSDGKELKDAEVPMNNEIRKSCDECNQIGTDRCEEVEGGFMCFCKPNWSGAVCWISPNQCEIQQLQCGHNGTCFSEVDRAYCWCDEGYAGVHCEVSKANLSLLGPAEGSVDAAVTGSAVALSTTEILLMVGKGLLLLYCPKEGQDTQVFYQNLRSLVISVAGLVVLLFHHPGLLDISPFYCSLWFCMVTILYSLGIGFFALEARNVYEVAQVKKRNSWDDFLGRTAFGAPKIAVGNY</sequence>
<reference evidence="5 6" key="1">
    <citation type="submission" date="2023-08" db="EMBL/GenBank/DDBJ databases">
        <title>A Necator americanus chromosomal reference genome.</title>
        <authorList>
            <person name="Ilik V."/>
            <person name="Petrzelkova K.J."/>
            <person name="Pardy F."/>
            <person name="Fuh T."/>
            <person name="Niatou-Singa F.S."/>
            <person name="Gouil Q."/>
            <person name="Baker L."/>
            <person name="Ritchie M.E."/>
            <person name="Jex A.R."/>
            <person name="Gazzola D."/>
            <person name="Li H."/>
            <person name="Toshio Fujiwara R."/>
            <person name="Zhan B."/>
            <person name="Aroian R.V."/>
            <person name="Pafco B."/>
            <person name="Schwarz E.M."/>
        </authorList>
    </citation>
    <scope>NUCLEOTIDE SEQUENCE [LARGE SCALE GENOMIC DNA]</scope>
    <source>
        <strain evidence="5 6">Aroian</strain>
        <tissue evidence="5">Whole animal</tissue>
    </source>
</reference>
<proteinExistence type="predicted"/>
<evidence type="ECO:0000256" key="2">
    <source>
        <dbReference type="SAM" id="MobiDB-lite"/>
    </source>
</evidence>
<dbReference type="SMART" id="SM00181">
    <property type="entry name" value="EGF"/>
    <property type="match status" value="2"/>
</dbReference>
<feature type="compositionally biased region" description="Polar residues" evidence="2">
    <location>
        <begin position="765"/>
        <end position="782"/>
    </location>
</feature>
<keyword evidence="3" id="KW-0812">Transmembrane</keyword>
<feature type="region of interest" description="Disordered" evidence="2">
    <location>
        <begin position="817"/>
        <end position="908"/>
    </location>
</feature>
<feature type="compositionally biased region" description="Low complexity" evidence="2">
    <location>
        <begin position="391"/>
        <end position="401"/>
    </location>
</feature>
<feature type="compositionally biased region" description="Polar residues" evidence="2">
    <location>
        <begin position="836"/>
        <end position="862"/>
    </location>
</feature>
<feature type="region of interest" description="Disordered" evidence="2">
    <location>
        <begin position="145"/>
        <end position="230"/>
    </location>
</feature>
<comment type="caution">
    <text evidence="1">Lacks conserved residue(s) required for the propagation of feature annotation.</text>
</comment>
<gene>
    <name evidence="5" type="primary">Necator_chrIV.g15672</name>
    <name evidence="5" type="ORF">RB195_002377</name>
</gene>
<evidence type="ECO:0000256" key="3">
    <source>
        <dbReference type="SAM" id="Phobius"/>
    </source>
</evidence>
<feature type="compositionally biased region" description="Polar residues" evidence="2">
    <location>
        <begin position="704"/>
        <end position="714"/>
    </location>
</feature>
<accession>A0ABR1DKA5</accession>
<dbReference type="PROSITE" id="PS50026">
    <property type="entry name" value="EGF_3"/>
    <property type="match status" value="1"/>
</dbReference>
<protein>
    <recommendedName>
        <fullName evidence="4">EGF-like domain-containing protein</fullName>
    </recommendedName>
</protein>
<dbReference type="SUPFAM" id="SSF57196">
    <property type="entry name" value="EGF/Laminin"/>
    <property type="match status" value="1"/>
</dbReference>
<feature type="compositionally biased region" description="Low complexity" evidence="2">
    <location>
        <begin position="186"/>
        <end position="203"/>
    </location>
</feature>
<keyword evidence="1" id="KW-1015">Disulfide bond</keyword>
<evidence type="ECO:0000259" key="4">
    <source>
        <dbReference type="PROSITE" id="PS50026"/>
    </source>
</evidence>
<evidence type="ECO:0000313" key="5">
    <source>
        <dbReference type="EMBL" id="KAK6750361.1"/>
    </source>
</evidence>
<keyword evidence="1" id="KW-0245">EGF-like domain</keyword>
<feature type="compositionally biased region" description="Basic and acidic residues" evidence="2">
    <location>
        <begin position="150"/>
        <end position="168"/>
    </location>
</feature>
<keyword evidence="6" id="KW-1185">Reference proteome</keyword>
<feature type="compositionally biased region" description="Polar residues" evidence="2">
    <location>
        <begin position="212"/>
        <end position="230"/>
    </location>
</feature>
<feature type="compositionally biased region" description="Low complexity" evidence="2">
    <location>
        <begin position="440"/>
        <end position="467"/>
    </location>
</feature>
<dbReference type="InterPro" id="IPR000742">
    <property type="entry name" value="EGF"/>
</dbReference>
<dbReference type="Gene3D" id="2.10.25.10">
    <property type="entry name" value="Laminin"/>
    <property type="match status" value="1"/>
</dbReference>
<organism evidence="5 6">
    <name type="scientific">Necator americanus</name>
    <name type="common">Human hookworm</name>
    <dbReference type="NCBI Taxonomy" id="51031"/>
    <lineage>
        <taxon>Eukaryota</taxon>
        <taxon>Metazoa</taxon>
        <taxon>Ecdysozoa</taxon>
        <taxon>Nematoda</taxon>
        <taxon>Chromadorea</taxon>
        <taxon>Rhabditida</taxon>
        <taxon>Rhabditina</taxon>
        <taxon>Rhabditomorpha</taxon>
        <taxon>Strongyloidea</taxon>
        <taxon>Ancylostomatidae</taxon>
        <taxon>Bunostominae</taxon>
        <taxon>Necator</taxon>
    </lineage>
</organism>
<comment type="caution">
    <text evidence="5">The sequence shown here is derived from an EMBL/GenBank/DDBJ whole genome shotgun (WGS) entry which is preliminary data.</text>
</comment>
<evidence type="ECO:0000313" key="6">
    <source>
        <dbReference type="Proteomes" id="UP001303046"/>
    </source>
</evidence>
<feature type="compositionally biased region" description="Polar residues" evidence="2">
    <location>
        <begin position="375"/>
        <end position="387"/>
    </location>
</feature>
<evidence type="ECO:0000256" key="1">
    <source>
        <dbReference type="PROSITE-ProRule" id="PRU00076"/>
    </source>
</evidence>
<feature type="compositionally biased region" description="Polar residues" evidence="2">
    <location>
        <begin position="679"/>
        <end position="691"/>
    </location>
</feature>
<dbReference type="PROSITE" id="PS00022">
    <property type="entry name" value="EGF_1"/>
    <property type="match status" value="1"/>
</dbReference>
<dbReference type="CDD" id="cd00054">
    <property type="entry name" value="EGF_CA"/>
    <property type="match status" value="1"/>
</dbReference>
<feature type="domain" description="EGF-like" evidence="4">
    <location>
        <begin position="1407"/>
        <end position="1445"/>
    </location>
</feature>
<feature type="region of interest" description="Disordered" evidence="2">
    <location>
        <begin position="765"/>
        <end position="804"/>
    </location>
</feature>
<keyword evidence="3" id="KW-1133">Transmembrane helix</keyword>
<feature type="compositionally biased region" description="Low complexity" evidence="2">
    <location>
        <begin position="817"/>
        <end position="830"/>
    </location>
</feature>
<feature type="compositionally biased region" description="Polar residues" evidence="2">
    <location>
        <begin position="725"/>
        <end position="745"/>
    </location>
</feature>
<feature type="compositionally biased region" description="Polar residues" evidence="2">
    <location>
        <begin position="172"/>
        <end position="185"/>
    </location>
</feature>
<keyword evidence="3" id="KW-0472">Membrane</keyword>
<feature type="disulfide bond" evidence="1">
    <location>
        <begin position="1435"/>
        <end position="1444"/>
    </location>
</feature>
<feature type="compositionally biased region" description="Polar residues" evidence="2">
    <location>
        <begin position="426"/>
        <end position="437"/>
    </location>
</feature>
<feature type="region of interest" description="Disordered" evidence="2">
    <location>
        <begin position="357"/>
        <end position="479"/>
    </location>
</feature>
<dbReference type="PROSITE" id="PS01186">
    <property type="entry name" value="EGF_2"/>
    <property type="match status" value="1"/>
</dbReference>
<name>A0ABR1DKA5_NECAM</name>
<feature type="region of interest" description="Disordered" evidence="2">
    <location>
        <begin position="704"/>
        <end position="748"/>
    </location>
</feature>
<feature type="compositionally biased region" description="Polar residues" evidence="2">
    <location>
        <begin position="870"/>
        <end position="893"/>
    </location>
</feature>